<dbReference type="Pfam" id="PF00034">
    <property type="entry name" value="Cytochrom_C"/>
    <property type="match status" value="1"/>
</dbReference>
<organism evidence="6 7">
    <name type="scientific">Flavobacterium franklandianum</name>
    <dbReference type="NCBI Taxonomy" id="2594430"/>
    <lineage>
        <taxon>Bacteria</taxon>
        <taxon>Pseudomonadati</taxon>
        <taxon>Bacteroidota</taxon>
        <taxon>Flavobacteriia</taxon>
        <taxon>Flavobacteriales</taxon>
        <taxon>Flavobacteriaceae</taxon>
        <taxon>Flavobacterium</taxon>
    </lineage>
</organism>
<evidence type="ECO:0000256" key="3">
    <source>
        <dbReference type="ARBA" id="ARBA00023004"/>
    </source>
</evidence>
<dbReference type="EMBL" id="VJZR01000002">
    <property type="protein sequence ID" value="TRX22664.1"/>
    <property type="molecule type" value="Genomic_DNA"/>
</dbReference>
<dbReference type="RefSeq" id="WP_143389321.1">
    <property type="nucleotide sequence ID" value="NZ_VJZR01000002.1"/>
</dbReference>
<dbReference type="GO" id="GO:0020037">
    <property type="term" value="F:heme binding"/>
    <property type="evidence" value="ECO:0007669"/>
    <property type="project" value="InterPro"/>
</dbReference>
<dbReference type="OrthoDB" id="9811395at2"/>
<accession>A0A553CQJ1</accession>
<keyword evidence="2 4" id="KW-0479">Metal-binding</keyword>
<dbReference type="PROSITE" id="PS51007">
    <property type="entry name" value="CYTC"/>
    <property type="match status" value="1"/>
</dbReference>
<evidence type="ECO:0000256" key="1">
    <source>
        <dbReference type="ARBA" id="ARBA00022617"/>
    </source>
</evidence>
<reference evidence="6 7" key="1">
    <citation type="submission" date="2019-07" db="EMBL/GenBank/DDBJ databases">
        <title>Novel species of Flavobacterium.</title>
        <authorList>
            <person name="Liu Q."/>
            <person name="Xin Y.-H."/>
        </authorList>
    </citation>
    <scope>NUCLEOTIDE SEQUENCE [LARGE SCALE GENOMIC DNA]</scope>
    <source>
        <strain evidence="6 7">LB3P56</strain>
    </source>
</reference>
<dbReference type="InterPro" id="IPR036909">
    <property type="entry name" value="Cyt_c-like_dom_sf"/>
</dbReference>
<name>A0A553CQJ1_9FLAO</name>
<dbReference type="GO" id="GO:0009055">
    <property type="term" value="F:electron transfer activity"/>
    <property type="evidence" value="ECO:0007669"/>
    <property type="project" value="InterPro"/>
</dbReference>
<dbReference type="SUPFAM" id="SSF46626">
    <property type="entry name" value="Cytochrome c"/>
    <property type="match status" value="1"/>
</dbReference>
<dbReference type="PANTHER" id="PTHR40394:SF2">
    <property type="entry name" value="QUINOL:CYTOCHROME C OXIDOREDUCTASE MEMBRANE PROTEIN"/>
    <property type="match status" value="1"/>
</dbReference>
<evidence type="ECO:0000259" key="5">
    <source>
        <dbReference type="PROSITE" id="PS51007"/>
    </source>
</evidence>
<gene>
    <name evidence="6" type="ORF">FNW17_02535</name>
</gene>
<keyword evidence="1 4" id="KW-0349">Heme</keyword>
<evidence type="ECO:0000256" key="4">
    <source>
        <dbReference type="PROSITE-ProRule" id="PRU00433"/>
    </source>
</evidence>
<evidence type="ECO:0000313" key="6">
    <source>
        <dbReference type="EMBL" id="TRX22664.1"/>
    </source>
</evidence>
<dbReference type="InterPro" id="IPR009056">
    <property type="entry name" value="Cyt_c-like_dom"/>
</dbReference>
<feature type="domain" description="Cytochrome c" evidence="5">
    <location>
        <begin position="52"/>
        <end position="135"/>
    </location>
</feature>
<dbReference type="Gene3D" id="1.10.760.10">
    <property type="entry name" value="Cytochrome c-like domain"/>
    <property type="match status" value="1"/>
</dbReference>
<evidence type="ECO:0000256" key="2">
    <source>
        <dbReference type="ARBA" id="ARBA00022723"/>
    </source>
</evidence>
<keyword evidence="3 4" id="KW-0408">Iron</keyword>
<keyword evidence="7" id="KW-1185">Reference proteome</keyword>
<comment type="caution">
    <text evidence="6">The sequence shown here is derived from an EMBL/GenBank/DDBJ whole genome shotgun (WGS) entry which is preliminary data.</text>
</comment>
<protein>
    <submittedName>
        <fullName evidence="6">Cytochrome c</fullName>
    </submittedName>
</protein>
<proteinExistence type="predicted"/>
<dbReference type="PANTHER" id="PTHR40394">
    <property type="entry name" value="LIPOPROTEIN-RELATED"/>
    <property type="match status" value="1"/>
</dbReference>
<evidence type="ECO:0000313" key="7">
    <source>
        <dbReference type="Proteomes" id="UP000318585"/>
    </source>
</evidence>
<sequence length="137" mass="15728">MKNKYQNQIVTNLVFILIAFLFISMVSAQHEVSLKVSKVAVKMKNPYPADQYSFERGRHSYQIDCVRCHGKSGNGDGTNSEKVQQVVSDLGSDAIQKQTDGELFWKISEARRPMPLTEITDDQRWDIVNFIRAFKKK</sequence>
<dbReference type="GO" id="GO:0046872">
    <property type="term" value="F:metal ion binding"/>
    <property type="evidence" value="ECO:0007669"/>
    <property type="project" value="UniProtKB-KW"/>
</dbReference>
<dbReference type="Proteomes" id="UP000318585">
    <property type="component" value="Unassembled WGS sequence"/>
</dbReference>
<dbReference type="AlphaFoldDB" id="A0A553CQJ1"/>